<protein>
    <recommendedName>
        <fullName evidence="4">C2H2-type domain-containing protein</fullName>
    </recommendedName>
</protein>
<accession>A0AAV1JR55</accession>
<name>A0AAV1JR55_9NEOP</name>
<proteinExistence type="predicted"/>
<feature type="region of interest" description="Disordered" evidence="1">
    <location>
        <begin position="138"/>
        <end position="194"/>
    </location>
</feature>
<feature type="region of interest" description="Disordered" evidence="1">
    <location>
        <begin position="66"/>
        <end position="86"/>
    </location>
</feature>
<dbReference type="Proteomes" id="UP001497472">
    <property type="component" value="Unassembled WGS sequence"/>
</dbReference>
<evidence type="ECO:0008006" key="4">
    <source>
        <dbReference type="Google" id="ProtNLM"/>
    </source>
</evidence>
<evidence type="ECO:0000256" key="1">
    <source>
        <dbReference type="SAM" id="MobiDB-lite"/>
    </source>
</evidence>
<organism evidence="2 3">
    <name type="scientific">Leptosia nina</name>
    <dbReference type="NCBI Taxonomy" id="320188"/>
    <lineage>
        <taxon>Eukaryota</taxon>
        <taxon>Metazoa</taxon>
        <taxon>Ecdysozoa</taxon>
        <taxon>Arthropoda</taxon>
        <taxon>Hexapoda</taxon>
        <taxon>Insecta</taxon>
        <taxon>Pterygota</taxon>
        <taxon>Neoptera</taxon>
        <taxon>Endopterygota</taxon>
        <taxon>Lepidoptera</taxon>
        <taxon>Glossata</taxon>
        <taxon>Ditrysia</taxon>
        <taxon>Papilionoidea</taxon>
        <taxon>Pieridae</taxon>
        <taxon>Pierinae</taxon>
        <taxon>Leptosia</taxon>
    </lineage>
</organism>
<sequence length="225" mass="24821">MNVDEEALAHCFSVDQRTAECGRGRSFKYEQVLNVRVGILEFKIKVFVRKLAALSVFNPLRGATCGQGQEAAGHPTRTGSETSSRAFVPQLPPHPALRGPSSTTFLHYLCACAALRFYKSDCPQSHFRVAHPAARPRLPLSTGPLRDAADPDPMRRHAPSRFSGKTPVSSMSRYPATANRGMDSPTLTPNSNKRDAVRMPRCFMRPELYQARWKAPCSVKNVAAP</sequence>
<evidence type="ECO:0000313" key="3">
    <source>
        <dbReference type="Proteomes" id="UP001497472"/>
    </source>
</evidence>
<reference evidence="2 3" key="1">
    <citation type="submission" date="2023-11" db="EMBL/GenBank/DDBJ databases">
        <authorList>
            <person name="Okamura Y."/>
        </authorList>
    </citation>
    <scope>NUCLEOTIDE SEQUENCE [LARGE SCALE GENOMIC DNA]</scope>
</reference>
<dbReference type="EMBL" id="CAVLEF010000132">
    <property type="protein sequence ID" value="CAK1551877.1"/>
    <property type="molecule type" value="Genomic_DNA"/>
</dbReference>
<gene>
    <name evidence="2" type="ORF">LNINA_LOCUS10977</name>
</gene>
<evidence type="ECO:0000313" key="2">
    <source>
        <dbReference type="EMBL" id="CAK1551877.1"/>
    </source>
</evidence>
<keyword evidence="3" id="KW-1185">Reference proteome</keyword>
<comment type="caution">
    <text evidence="2">The sequence shown here is derived from an EMBL/GenBank/DDBJ whole genome shotgun (WGS) entry which is preliminary data.</text>
</comment>
<dbReference type="AlphaFoldDB" id="A0AAV1JR55"/>